<dbReference type="GO" id="GO:0016209">
    <property type="term" value="F:antioxidant activity"/>
    <property type="evidence" value="ECO:0007669"/>
    <property type="project" value="InterPro"/>
</dbReference>
<evidence type="ECO:0000256" key="3">
    <source>
        <dbReference type="ARBA" id="ARBA00023284"/>
    </source>
</evidence>
<dbReference type="PANTHER" id="PTHR43640">
    <property type="entry name" value="OS07G0260300 PROTEIN"/>
    <property type="match status" value="1"/>
</dbReference>
<dbReference type="InterPro" id="IPR013766">
    <property type="entry name" value="Thioredoxin_domain"/>
</dbReference>
<dbReference type="GO" id="GO:0017004">
    <property type="term" value="P:cytochrome complex assembly"/>
    <property type="evidence" value="ECO:0007669"/>
    <property type="project" value="UniProtKB-KW"/>
</dbReference>
<evidence type="ECO:0000256" key="1">
    <source>
        <dbReference type="ARBA" id="ARBA00004196"/>
    </source>
</evidence>
<dbReference type="Pfam" id="PF00578">
    <property type="entry name" value="AhpC-TSA"/>
    <property type="match status" value="1"/>
</dbReference>
<evidence type="ECO:0000313" key="7">
    <source>
        <dbReference type="Proteomes" id="UP000176050"/>
    </source>
</evidence>
<dbReference type="InterPro" id="IPR000866">
    <property type="entry name" value="AhpC/TSA"/>
</dbReference>
<dbReference type="GO" id="GO:0030313">
    <property type="term" value="C:cell envelope"/>
    <property type="evidence" value="ECO:0007669"/>
    <property type="project" value="UniProtKB-SubCell"/>
</dbReference>
<evidence type="ECO:0000256" key="2">
    <source>
        <dbReference type="ARBA" id="ARBA00022748"/>
    </source>
</evidence>
<keyword evidence="3" id="KW-0676">Redox-active center</keyword>
<evidence type="ECO:0000256" key="4">
    <source>
        <dbReference type="SAM" id="SignalP"/>
    </source>
</evidence>
<dbReference type="KEGG" id="lul:LPB138_01765"/>
<protein>
    <submittedName>
        <fullName evidence="6">Redoxin</fullName>
    </submittedName>
</protein>
<proteinExistence type="predicted"/>
<dbReference type="InterPro" id="IPR013740">
    <property type="entry name" value="Redoxin"/>
</dbReference>
<dbReference type="CDD" id="cd02966">
    <property type="entry name" value="TlpA_like_family"/>
    <property type="match status" value="1"/>
</dbReference>
<dbReference type="RefSeq" id="WP_070235604.1">
    <property type="nucleotide sequence ID" value="NZ_CP017478.1"/>
</dbReference>
<name>A0A1D8P4J9_9FLAO</name>
<reference evidence="6 7" key="1">
    <citation type="submission" date="2016-10" db="EMBL/GenBank/DDBJ databases">
        <title>Lutibacter sp. LPB0138, isolated from marine gastropod.</title>
        <authorList>
            <person name="Kim E."/>
            <person name="Yi H."/>
        </authorList>
    </citation>
    <scope>NUCLEOTIDE SEQUENCE [LARGE SCALE GENOMIC DNA]</scope>
    <source>
        <strain evidence="6 7">LPB0138</strain>
    </source>
</reference>
<dbReference type="CDD" id="cd02969">
    <property type="entry name" value="PRX_like1"/>
    <property type="match status" value="1"/>
</dbReference>
<feature type="domain" description="Thioredoxin" evidence="5">
    <location>
        <begin position="246"/>
        <end position="393"/>
    </location>
</feature>
<evidence type="ECO:0000259" key="5">
    <source>
        <dbReference type="PROSITE" id="PS51352"/>
    </source>
</evidence>
<keyword evidence="2" id="KW-0201">Cytochrome c-type biogenesis</keyword>
<dbReference type="InterPro" id="IPR036249">
    <property type="entry name" value="Thioredoxin-like_sf"/>
</dbReference>
<evidence type="ECO:0000313" key="6">
    <source>
        <dbReference type="EMBL" id="AOW19488.1"/>
    </source>
</evidence>
<feature type="signal peptide" evidence="4">
    <location>
        <begin position="1"/>
        <end position="24"/>
    </location>
</feature>
<dbReference type="Pfam" id="PF08534">
    <property type="entry name" value="Redoxin"/>
    <property type="match status" value="1"/>
</dbReference>
<dbReference type="GO" id="GO:0016491">
    <property type="term" value="F:oxidoreductase activity"/>
    <property type="evidence" value="ECO:0007669"/>
    <property type="project" value="InterPro"/>
</dbReference>
<dbReference type="InterPro" id="IPR017937">
    <property type="entry name" value="Thioredoxin_CS"/>
</dbReference>
<keyword evidence="4" id="KW-0732">Signal</keyword>
<sequence length="398" mass="45227">MNTKIIKIGLILLALVQFSCNQKASSNKAEKITEIVSTNFVPNPQVIEKQEVQTLEIGQKAPDFKLPGIDGEFHSLADYTSDVLIVLFTCNHCPTAQAYEDRVIKFVDDYKDKNVELVAISPNSPIGVLLEELGYSDLNDSFDEMIIRAKDKGYNFPYLYDGDNQEVSLKYGPVATPQAFVFDKSRTLKYVGRLDAIEKPGSANSEDLRNAVNSLLKGEKVENPVTKTFGCSTKWGWKTEMRKTVNTQWAELPVSVTKINTNGINQLLKNNSDKLRLINIWATWCGPCKVEYPEFINVHRMYKDRDFEFISLSADKPENEKSVLNFLKSRNSAVTNYLFDSDDKYALIETIDPNWNGALPYTLLIEPNGHVAWKKQGEIDFHELKKVIVDHKMIGRYF</sequence>
<dbReference type="Gene3D" id="3.40.30.10">
    <property type="entry name" value="Glutaredoxin"/>
    <property type="match status" value="2"/>
</dbReference>
<dbReference type="Proteomes" id="UP000176050">
    <property type="component" value="Chromosome"/>
</dbReference>
<dbReference type="PROSITE" id="PS51352">
    <property type="entry name" value="THIOREDOXIN_2"/>
    <property type="match status" value="2"/>
</dbReference>
<feature type="chain" id="PRO_5009110740" evidence="4">
    <location>
        <begin position="25"/>
        <end position="398"/>
    </location>
</feature>
<dbReference type="InterPro" id="IPR047262">
    <property type="entry name" value="PRX-like1"/>
</dbReference>
<dbReference type="OrthoDB" id="1098640at2"/>
<accession>A0A1D8P4J9</accession>
<organism evidence="6 7">
    <name type="scientific">Urechidicola croceus</name>
    <dbReference type="NCBI Taxonomy" id="1850246"/>
    <lineage>
        <taxon>Bacteria</taxon>
        <taxon>Pseudomonadati</taxon>
        <taxon>Bacteroidota</taxon>
        <taxon>Flavobacteriia</taxon>
        <taxon>Flavobacteriales</taxon>
        <taxon>Flavobacteriaceae</taxon>
        <taxon>Urechidicola</taxon>
    </lineage>
</organism>
<feature type="domain" description="Thioredoxin" evidence="5">
    <location>
        <begin position="55"/>
        <end position="217"/>
    </location>
</feature>
<dbReference type="PANTHER" id="PTHR43640:SF1">
    <property type="entry name" value="THIOREDOXIN-DEPENDENT PEROXIREDOXIN"/>
    <property type="match status" value="1"/>
</dbReference>
<dbReference type="STRING" id="1850246.LPB138_01765"/>
<comment type="subcellular location">
    <subcellularLocation>
        <location evidence="1">Cell envelope</location>
    </subcellularLocation>
</comment>
<dbReference type="SUPFAM" id="SSF52833">
    <property type="entry name" value="Thioredoxin-like"/>
    <property type="match status" value="2"/>
</dbReference>
<gene>
    <name evidence="6" type="ORF">LPB138_01765</name>
</gene>
<dbReference type="AlphaFoldDB" id="A0A1D8P4J9"/>
<dbReference type="PROSITE" id="PS00194">
    <property type="entry name" value="THIOREDOXIN_1"/>
    <property type="match status" value="1"/>
</dbReference>
<keyword evidence="7" id="KW-1185">Reference proteome</keyword>
<dbReference type="EMBL" id="CP017478">
    <property type="protein sequence ID" value="AOW19488.1"/>
    <property type="molecule type" value="Genomic_DNA"/>
</dbReference>